<dbReference type="SUPFAM" id="SSF54631">
    <property type="entry name" value="CBS-domain pair"/>
    <property type="match status" value="1"/>
</dbReference>
<dbReference type="Gene3D" id="3.90.550.10">
    <property type="entry name" value="Spore Coat Polysaccharide Biosynthesis Protein SpsA, Chain A"/>
    <property type="match status" value="1"/>
</dbReference>
<keyword evidence="4" id="KW-1185">Reference proteome</keyword>
<proteinExistence type="predicted"/>
<dbReference type="InterPro" id="IPR046342">
    <property type="entry name" value="CBS_dom_sf"/>
</dbReference>
<dbReference type="EMBL" id="JAUSTU010000017">
    <property type="protein sequence ID" value="MDQ0156907.1"/>
    <property type="molecule type" value="Genomic_DNA"/>
</dbReference>
<evidence type="ECO:0000313" key="3">
    <source>
        <dbReference type="EMBL" id="MDQ0156907.1"/>
    </source>
</evidence>
<gene>
    <name evidence="3" type="ORF">J2S07_003232</name>
</gene>
<protein>
    <submittedName>
        <fullName evidence="3">dTDP-glucose pyrophosphorylase</fullName>
    </submittedName>
</protein>
<keyword evidence="1" id="KW-0129">CBS domain</keyword>
<evidence type="ECO:0000259" key="2">
    <source>
        <dbReference type="PROSITE" id="PS51371"/>
    </source>
</evidence>
<feature type="domain" description="CBS" evidence="2">
    <location>
        <begin position="66"/>
        <end position="123"/>
    </location>
</feature>
<dbReference type="RefSeq" id="WP_307151397.1">
    <property type="nucleotide sequence ID" value="NZ_JAUSTU010000017.1"/>
</dbReference>
<dbReference type="SUPFAM" id="SSF53448">
    <property type="entry name" value="Nucleotide-diphospho-sugar transferases"/>
    <property type="match status" value="1"/>
</dbReference>
<dbReference type="PROSITE" id="PS51371">
    <property type="entry name" value="CBS"/>
    <property type="match status" value="2"/>
</dbReference>
<reference evidence="3 4" key="1">
    <citation type="submission" date="2023-07" db="EMBL/GenBank/DDBJ databases">
        <title>Genomic Encyclopedia of Type Strains, Phase IV (KMG-IV): sequencing the most valuable type-strain genomes for metagenomic binning, comparative biology and taxonomic classification.</title>
        <authorList>
            <person name="Goeker M."/>
        </authorList>
    </citation>
    <scope>NUCLEOTIDE SEQUENCE [LARGE SCALE GENOMIC DNA]</scope>
    <source>
        <strain evidence="3 4">DSM 23948</strain>
    </source>
</reference>
<evidence type="ECO:0000256" key="1">
    <source>
        <dbReference type="PROSITE-ProRule" id="PRU00703"/>
    </source>
</evidence>
<dbReference type="InterPro" id="IPR005835">
    <property type="entry name" value="NTP_transferase_dom"/>
</dbReference>
<dbReference type="InterPro" id="IPR050486">
    <property type="entry name" value="Mannose-1P_guanyltransferase"/>
</dbReference>
<dbReference type="Pfam" id="PF00483">
    <property type="entry name" value="NTP_transferase"/>
    <property type="match status" value="1"/>
</dbReference>
<dbReference type="Pfam" id="PF00571">
    <property type="entry name" value="CBS"/>
    <property type="match status" value="2"/>
</dbReference>
<dbReference type="Proteomes" id="UP001231362">
    <property type="component" value="Unassembled WGS sequence"/>
</dbReference>
<name>A0ABT9V7H3_9BACL</name>
<dbReference type="PANTHER" id="PTHR22572">
    <property type="entry name" value="SUGAR-1-PHOSPHATE GUANYL TRANSFERASE"/>
    <property type="match status" value="1"/>
</dbReference>
<dbReference type="InterPro" id="IPR029044">
    <property type="entry name" value="Nucleotide-diphossugar_trans"/>
</dbReference>
<evidence type="ECO:0000313" key="4">
    <source>
        <dbReference type="Proteomes" id="UP001231362"/>
    </source>
</evidence>
<dbReference type="CDD" id="cd04607">
    <property type="entry name" value="CBS_pair_NTP_transferase_assoc"/>
    <property type="match status" value="1"/>
</dbReference>
<sequence length="349" mass="40088">MKSWRDLLVSSDTTILETMKNIDRTASQIALVVDGENRLQGTVTDGDIRRGILKGISLNDPVSTIMNQNPITVFHKSSKQSIRKILQEKKLRQIPVVNNDNRVIDIIFSDILLDSRAFDNWVVLMAGGLGTRLRPLTENVPKPMLNIGSKPILHTILENFIDYGFHQFYFSVNYKRELIKQYFGNGIQWGISIDYLDENQRLGTAGALSLFREKPTKPIIVMNGDILTKVNFQQLLEFHESHSSMATMCVREYHYQIPYGVVRTDGATLCSIEEKPTERHFVNAGIYVLNPEALDLIPEEKFYDMPTLFETLIAKNKKTCVFPIREYWIDIGRMNDFEKANIEFSEVFE</sequence>
<organism evidence="3 4">
    <name type="scientific">Anoxybacillus andreesenii</name>
    <dbReference type="NCBI Taxonomy" id="1325932"/>
    <lineage>
        <taxon>Bacteria</taxon>
        <taxon>Bacillati</taxon>
        <taxon>Bacillota</taxon>
        <taxon>Bacilli</taxon>
        <taxon>Bacillales</taxon>
        <taxon>Anoxybacillaceae</taxon>
        <taxon>Anoxybacillus</taxon>
    </lineage>
</organism>
<dbReference type="CDD" id="cd06426">
    <property type="entry name" value="NTP_transferase_like_2"/>
    <property type="match status" value="1"/>
</dbReference>
<accession>A0ABT9V7H3</accession>
<comment type="caution">
    <text evidence="3">The sequence shown here is derived from an EMBL/GenBank/DDBJ whole genome shotgun (WGS) entry which is preliminary data.</text>
</comment>
<feature type="domain" description="CBS" evidence="2">
    <location>
        <begin position="1"/>
        <end position="58"/>
    </location>
</feature>
<dbReference type="InterPro" id="IPR000644">
    <property type="entry name" value="CBS_dom"/>
</dbReference>
<dbReference type="Gene3D" id="3.10.580.10">
    <property type="entry name" value="CBS-domain"/>
    <property type="match status" value="1"/>
</dbReference>